<feature type="compositionally biased region" description="Polar residues" evidence="2">
    <location>
        <begin position="298"/>
        <end position="310"/>
    </location>
</feature>
<gene>
    <name evidence="4" type="ORF">EBN03_01760</name>
</gene>
<dbReference type="Gene3D" id="1.20.1260.20">
    <property type="entry name" value="PPE superfamily"/>
    <property type="match status" value="1"/>
</dbReference>
<evidence type="ECO:0000256" key="2">
    <source>
        <dbReference type="SAM" id="MobiDB-lite"/>
    </source>
</evidence>
<accession>A0A3M2LJY6</accession>
<protein>
    <recommendedName>
        <fullName evidence="3">PPE domain-containing protein</fullName>
    </recommendedName>
</protein>
<dbReference type="OrthoDB" id="4566777at2"/>
<dbReference type="InterPro" id="IPR038332">
    <property type="entry name" value="PPE_sf"/>
</dbReference>
<proteinExistence type="inferred from homology"/>
<dbReference type="Proteomes" id="UP000279275">
    <property type="component" value="Unassembled WGS sequence"/>
</dbReference>
<dbReference type="Pfam" id="PF00823">
    <property type="entry name" value="PPE"/>
    <property type="match status" value="1"/>
</dbReference>
<organism evidence="4 5">
    <name type="scientific">Nocardia stercoris</name>
    <dbReference type="NCBI Taxonomy" id="2483361"/>
    <lineage>
        <taxon>Bacteria</taxon>
        <taxon>Bacillati</taxon>
        <taxon>Actinomycetota</taxon>
        <taxon>Actinomycetes</taxon>
        <taxon>Mycobacteriales</taxon>
        <taxon>Nocardiaceae</taxon>
        <taxon>Nocardia</taxon>
    </lineage>
</organism>
<feature type="compositionally biased region" description="Acidic residues" evidence="2">
    <location>
        <begin position="384"/>
        <end position="396"/>
    </location>
</feature>
<dbReference type="InterPro" id="IPR000030">
    <property type="entry name" value="PPE_dom"/>
</dbReference>
<evidence type="ECO:0000259" key="3">
    <source>
        <dbReference type="Pfam" id="PF00823"/>
    </source>
</evidence>
<feature type="compositionally biased region" description="Low complexity" evidence="2">
    <location>
        <begin position="265"/>
        <end position="287"/>
    </location>
</feature>
<keyword evidence="5" id="KW-1185">Reference proteome</keyword>
<evidence type="ECO:0000313" key="5">
    <source>
        <dbReference type="Proteomes" id="UP000279275"/>
    </source>
</evidence>
<evidence type="ECO:0000256" key="1">
    <source>
        <dbReference type="ARBA" id="ARBA00010652"/>
    </source>
</evidence>
<feature type="region of interest" description="Disordered" evidence="2">
    <location>
        <begin position="183"/>
        <end position="346"/>
    </location>
</feature>
<comment type="similarity">
    <text evidence="1">Belongs to the mycobacterial PPE family.</text>
</comment>
<dbReference type="AlphaFoldDB" id="A0A3M2LJY6"/>
<feature type="compositionally biased region" description="Basic and acidic residues" evidence="2">
    <location>
        <begin position="326"/>
        <end position="338"/>
    </location>
</feature>
<sequence>MHRISGADAADPDYAPVAEEFDHLTAADIHRGVAALDPREITAGAQAWQQASAGLAAAVQQAHNDIRGALDGGWCGTAADTAAQAITDFERWGRHLADVMGEVSTRLGQANDAAENLRSAVAEPSSAQPDLDGALLDPKQAVANTDAQKVSDDQRQDLVRIMNSVYVGAFLASGSGVPAFIDGPDDSATTAPITRMGSAGPRHPAPGQPVTGGPPDAGAPVIAASEAPGPTAAPGPQIPNVPNVAPGAATPDLPQQGTGLGSAPGGVAPAAMAPGAPAPASAATDPAALRRADALTESPVSQPDTRTGTPGTRAVRTRAADAANSDDARRKDAHRDTDQGTTDTVTGVGAGMVGGLAGGVFVADDAAHRASGPSAAPVRRDRADEDEYDYDFDPDFPEPPHDLIGELTPPGPAVLGEWSDDD</sequence>
<evidence type="ECO:0000313" key="4">
    <source>
        <dbReference type="EMBL" id="RMI35078.1"/>
    </source>
</evidence>
<reference evidence="4 5" key="1">
    <citation type="submission" date="2018-10" db="EMBL/GenBank/DDBJ databases">
        <title>Isolation from cow dung.</title>
        <authorList>
            <person name="Ling L."/>
        </authorList>
    </citation>
    <scope>NUCLEOTIDE SEQUENCE [LARGE SCALE GENOMIC DNA]</scope>
    <source>
        <strain evidence="4 5">NEAU-LL90</strain>
    </source>
</reference>
<feature type="region of interest" description="Disordered" evidence="2">
    <location>
        <begin position="367"/>
        <end position="422"/>
    </location>
</feature>
<feature type="domain" description="PPE" evidence="3">
    <location>
        <begin position="37"/>
        <end position="137"/>
    </location>
</feature>
<dbReference type="EMBL" id="RFFH01000001">
    <property type="protein sequence ID" value="RMI35078.1"/>
    <property type="molecule type" value="Genomic_DNA"/>
</dbReference>
<comment type="caution">
    <text evidence="4">The sequence shown here is derived from an EMBL/GenBank/DDBJ whole genome shotgun (WGS) entry which is preliminary data.</text>
</comment>
<name>A0A3M2LJY6_9NOCA</name>
<dbReference type="RefSeq" id="WP_122186051.1">
    <property type="nucleotide sequence ID" value="NZ_RFFH01000001.1"/>
</dbReference>